<protein>
    <submittedName>
        <fullName evidence="1">Uncharacterized protein</fullName>
    </submittedName>
</protein>
<proteinExistence type="predicted"/>
<feature type="non-terminal residue" evidence="1">
    <location>
        <position position="1"/>
    </location>
</feature>
<reference evidence="1" key="1">
    <citation type="submission" date="2021-02" db="EMBL/GenBank/DDBJ databases">
        <authorList>
            <person name="Nowell W R."/>
        </authorList>
    </citation>
    <scope>NUCLEOTIDE SEQUENCE</scope>
</reference>
<feature type="non-terminal residue" evidence="1">
    <location>
        <position position="165"/>
    </location>
</feature>
<gene>
    <name evidence="1" type="ORF">OXD698_LOCUS46743</name>
</gene>
<name>A0A820INX5_9BILA</name>
<evidence type="ECO:0000313" key="2">
    <source>
        <dbReference type="Proteomes" id="UP000663844"/>
    </source>
</evidence>
<comment type="caution">
    <text evidence="1">The sequence shown here is derived from an EMBL/GenBank/DDBJ whole genome shotgun (WGS) entry which is preliminary data.</text>
</comment>
<dbReference type="Proteomes" id="UP000663844">
    <property type="component" value="Unassembled WGS sequence"/>
</dbReference>
<accession>A0A820INX5</accession>
<dbReference type="EMBL" id="CAJOAZ010017215">
    <property type="protein sequence ID" value="CAF4313050.1"/>
    <property type="molecule type" value="Genomic_DNA"/>
</dbReference>
<dbReference type="AlphaFoldDB" id="A0A820INX5"/>
<sequence>QQLRLTRSTSSALIEQYINDCRTVGDTLQVNVQRINDDIGTMLSTCSRSVGQILSITTNISQQMYILNEKVRGVLSLAFQNFHTIFEELNTIYNQFQTELDHELRVLIDMLAVEIKNDENQCEKNIEEEILIKIKTCFQEMLISFKPTQQSLWDDLHTFFTQRFS</sequence>
<organism evidence="1 2">
    <name type="scientific">Adineta steineri</name>
    <dbReference type="NCBI Taxonomy" id="433720"/>
    <lineage>
        <taxon>Eukaryota</taxon>
        <taxon>Metazoa</taxon>
        <taxon>Spiralia</taxon>
        <taxon>Gnathifera</taxon>
        <taxon>Rotifera</taxon>
        <taxon>Eurotatoria</taxon>
        <taxon>Bdelloidea</taxon>
        <taxon>Adinetida</taxon>
        <taxon>Adinetidae</taxon>
        <taxon>Adineta</taxon>
    </lineage>
</organism>
<evidence type="ECO:0000313" key="1">
    <source>
        <dbReference type="EMBL" id="CAF4313050.1"/>
    </source>
</evidence>